<name>A0A6P1KE35_FAUOS</name>
<gene>
    <name evidence="2" type="ORF">GSF12_11315</name>
</gene>
<protein>
    <submittedName>
        <fullName evidence="2">DUF3375 family protein</fullName>
    </submittedName>
</protein>
<dbReference type="EMBL" id="CP047226">
    <property type="protein sequence ID" value="QHG10409.1"/>
    <property type="molecule type" value="Genomic_DNA"/>
</dbReference>
<feature type="coiled-coil region" evidence="1">
    <location>
        <begin position="136"/>
        <end position="163"/>
    </location>
</feature>
<dbReference type="InterPro" id="IPR021804">
    <property type="entry name" value="DUF3375"/>
</dbReference>
<dbReference type="Pfam" id="PF11855">
    <property type="entry name" value="DUF3375"/>
    <property type="match status" value="1"/>
</dbReference>
<proteinExistence type="predicted"/>
<keyword evidence="1" id="KW-0175">Coiled coil</keyword>
<evidence type="ECO:0000313" key="2">
    <source>
        <dbReference type="EMBL" id="QHG10409.1"/>
    </source>
</evidence>
<reference evidence="2" key="1">
    <citation type="journal article" date="2020" name="Microbiol. Resour. Announc.">
        <title>Complete Genome Sequence of Moraxella osloensis Strain YV1, Isolated from an Australian Wastewater Treatment Plant.</title>
        <authorList>
            <person name="Batinovic S."/>
            <person name="Rice D.T.F."/>
            <person name="Seviour R.J."/>
            <person name="Petrovski S."/>
        </authorList>
    </citation>
    <scope>NUCLEOTIDE SEQUENCE</scope>
    <source>
        <strain evidence="2">YV1</strain>
    </source>
</reference>
<dbReference type="AlphaFoldDB" id="A0A6P1KE35"/>
<evidence type="ECO:0000256" key="1">
    <source>
        <dbReference type="SAM" id="Coils"/>
    </source>
</evidence>
<accession>A0A6P1KE35</accession>
<organism evidence="2">
    <name type="scientific">Faucicola osloensis</name>
    <name type="common">Moraxella osloensis</name>
    <dbReference type="NCBI Taxonomy" id="34062"/>
    <lineage>
        <taxon>Bacteria</taxon>
        <taxon>Pseudomonadati</taxon>
        <taxon>Pseudomonadota</taxon>
        <taxon>Gammaproteobacteria</taxon>
        <taxon>Moraxellales</taxon>
        <taxon>Moraxellaceae</taxon>
        <taxon>Faucicola</taxon>
    </lineage>
</organism>
<sequence>MSFMAKSANYQRHFRESAAWRLLRADNAPFILAFIATAFETDNEISYGQARILLDNALDEARLDGSWQTESNAMTYLNDWIKKGWLREMDNRLTVTDATDRVLRFCQSFDERIISTSASHLRIVQESVRDLAVMMSENTAERIAILEKQKAQLESQINDLNVGKMVYLNDYEKKERIREIYNLAYSLTGDFRLLEEEIRKMDKTLRVQMIDDNLSKGELLQKVFEQEDLLAKTDAGSAFDGFFHLLSDDNRLTEFTEQMRSVLKTTDKNQLAPHHHQFLSTIISELTRESDRVFRIRRRTEEQLKSYIESGAMSENHAVDRLISQLEKRAIAFKDTPKIIDKDLNLTIKVGKMPYSSPDSIRLRIAEEKLDLSDIQEHENNHTLSQKTLENLETVQVVEVAKKIYYTLDQYGAMSIASINNYMPIQAGLEELVAFIRIAKAVKATDIGQTELILVNDKFGNQLQATIPKLILTTEHFPQDFIDNPMALAL</sequence>